<sequence>MDTPYSAELITLQGADTLAFAQAQFSSNVAALEPSRWQFSAWLDARGRVRALFHLLRLEDERLLLLLRGGAAAPLARALGLYVLRSKVRIEAATGLALGTAPALACGLVEAKADDLILGCGRHALVIGRYGDSRWRLEQIRAGWPWLPTESLLDTLLPPALGLRHLQATALDKGCYPGQEIVARLHYRGGHKHHLHHVRLSRPVPPGTVLESTTGPVQLLDVAAVDEGAEALAILHDELAQTLSLAPLTLAGTRVEWLASFPP</sequence>
<keyword evidence="1" id="KW-0809">Transit peptide</keyword>
<dbReference type="InterPro" id="IPR027266">
    <property type="entry name" value="TrmE/GcvT-like"/>
</dbReference>
<dbReference type="GO" id="GO:0016226">
    <property type="term" value="P:iron-sulfur cluster assembly"/>
    <property type="evidence" value="ECO:0007669"/>
    <property type="project" value="TreeGrafter"/>
</dbReference>
<dbReference type="RefSeq" id="WP_161970947.1">
    <property type="nucleotide sequence ID" value="NZ_AP018560.1"/>
</dbReference>
<protein>
    <submittedName>
        <fullName evidence="2">Folate-dependent protein for Fe/S cluster synthesis/repair in oxidative stress</fullName>
    </submittedName>
</protein>
<keyword evidence="3" id="KW-1185">Reference proteome</keyword>
<reference evidence="3" key="2">
    <citation type="submission" date="2018-06" db="EMBL/GenBank/DDBJ databases">
        <title>Genome sequence of Rhodanobacteraceae bacterium strain Dysh456.</title>
        <authorList>
            <person name="Fukui M."/>
        </authorList>
    </citation>
    <scope>NUCLEOTIDE SEQUENCE [LARGE SCALE GENOMIC DNA]</scope>
    <source>
        <strain evidence="3">Dysh456</strain>
    </source>
</reference>
<gene>
    <name evidence="2" type="ORF">ALSL_1913</name>
</gene>
<evidence type="ECO:0000313" key="3">
    <source>
        <dbReference type="Proteomes" id="UP000270530"/>
    </source>
</evidence>
<dbReference type="KEGG" id="rbd:ALSL_1913"/>
<reference evidence="3" key="1">
    <citation type="submission" date="2018-04" db="EMBL/GenBank/DDBJ databases">
        <authorList>
            <person name="Watanabe M."/>
            <person name="Kojima H."/>
        </authorList>
    </citation>
    <scope>NUCLEOTIDE SEQUENCE [LARGE SCALE GENOMIC DNA]</scope>
    <source>
        <strain evidence="3">Dysh456</strain>
    </source>
</reference>
<dbReference type="NCBIfam" id="TIGR03317">
    <property type="entry name" value="ygfZ_signature"/>
    <property type="match status" value="1"/>
</dbReference>
<organism evidence="2 3">
    <name type="scientific">Aerosticca soli</name>
    <dbReference type="NCBI Taxonomy" id="2010829"/>
    <lineage>
        <taxon>Bacteria</taxon>
        <taxon>Pseudomonadati</taxon>
        <taxon>Pseudomonadota</taxon>
        <taxon>Gammaproteobacteria</taxon>
        <taxon>Lysobacterales</taxon>
        <taxon>Rhodanobacteraceae</taxon>
        <taxon>Aerosticca</taxon>
    </lineage>
</organism>
<evidence type="ECO:0000256" key="1">
    <source>
        <dbReference type="ARBA" id="ARBA00022946"/>
    </source>
</evidence>
<dbReference type="EMBL" id="AP018560">
    <property type="protein sequence ID" value="BBD80560.1"/>
    <property type="molecule type" value="Genomic_DNA"/>
</dbReference>
<dbReference type="Gene3D" id="3.30.70.1400">
    <property type="entry name" value="Aminomethyltransferase beta-barrel domains"/>
    <property type="match status" value="1"/>
</dbReference>
<proteinExistence type="predicted"/>
<dbReference type="Proteomes" id="UP000270530">
    <property type="component" value="Chromosome"/>
</dbReference>
<dbReference type="PANTHER" id="PTHR22602">
    <property type="entry name" value="TRANSFERASE CAF17, MITOCHONDRIAL-RELATED"/>
    <property type="match status" value="1"/>
</dbReference>
<dbReference type="AlphaFoldDB" id="A0A2Z6E619"/>
<dbReference type="PANTHER" id="PTHR22602:SF0">
    <property type="entry name" value="TRANSFERASE CAF17, MITOCHONDRIAL-RELATED"/>
    <property type="match status" value="1"/>
</dbReference>
<name>A0A2Z6E619_9GAMM</name>
<dbReference type="Gene3D" id="3.30.1360.120">
    <property type="entry name" value="Probable tRNA modification gtpase trme, domain 1"/>
    <property type="match status" value="1"/>
</dbReference>
<evidence type="ECO:0000313" key="2">
    <source>
        <dbReference type="EMBL" id="BBD80560.1"/>
    </source>
</evidence>
<accession>A0A2Z6E619</accession>
<dbReference type="InterPro" id="IPR045179">
    <property type="entry name" value="YgfZ/GcvT"/>
</dbReference>
<dbReference type="InterPro" id="IPR017703">
    <property type="entry name" value="YgfZ/GCV_T_CS"/>
</dbReference>
<dbReference type="SUPFAM" id="SSF103025">
    <property type="entry name" value="Folate-binding domain"/>
    <property type="match status" value="1"/>
</dbReference>